<keyword evidence="3 7" id="KW-0732">Signal</keyword>
<keyword evidence="2 6" id="KW-0645">Protease</keyword>
<evidence type="ECO:0000256" key="2">
    <source>
        <dbReference type="ARBA" id="ARBA00022670"/>
    </source>
</evidence>
<accession>A0A8J5RPN4</accession>
<evidence type="ECO:0000256" key="5">
    <source>
        <dbReference type="ARBA" id="ARBA00022825"/>
    </source>
</evidence>
<dbReference type="GO" id="GO:0006508">
    <property type="term" value="P:proteolysis"/>
    <property type="evidence" value="ECO:0007669"/>
    <property type="project" value="UniProtKB-KW"/>
</dbReference>
<keyword evidence="4 6" id="KW-0378">Hydrolase</keyword>
<dbReference type="Pfam" id="PF17766">
    <property type="entry name" value="fn3_6"/>
    <property type="match status" value="1"/>
</dbReference>
<evidence type="ECO:0000259" key="8">
    <source>
        <dbReference type="Pfam" id="PF00082"/>
    </source>
</evidence>
<evidence type="ECO:0000256" key="4">
    <source>
        <dbReference type="ARBA" id="ARBA00022801"/>
    </source>
</evidence>
<feature type="active site" description="Charge relay system" evidence="6">
    <location>
        <position position="593"/>
    </location>
</feature>
<dbReference type="FunFam" id="3.30.70.80:FF:000002">
    <property type="entry name" value="Subtilisin-like protease SBT5.3"/>
    <property type="match status" value="1"/>
</dbReference>
<evidence type="ECO:0000256" key="7">
    <source>
        <dbReference type="SAM" id="SignalP"/>
    </source>
</evidence>
<sequence length="1291" mass="139996">MSRDHQMPRFSRHSLCKVAFLLHLTLQSPWSSSHGLRHSETPRKIYVVYLGERQHEDADLVTASQHDILSSVLGSKEEALESIVYSYRYGFSGFAARLTKSQATKIRGLAGVVSVRENHIHRMHTSRSWDFLGIDYKQPNGLLAKARYGDDIIIGVIDTGTSSLLVAALGVPSGGSARRPFFWWRRLRALVLLSPSAAHPLSWRRPSSLLVPPLLSCAKSLLSCTLSRQRITPESPSFDDTGYGPPPSKWKGICQVGPSFSGCNRKIIGARWYADDVANATLEKEILSPRDVNGHGTHTASTAGGNIVHNVSILGLADGTVRGGAPRARLAIYKACWDKGGCSDAGMLKAMDDAIHDGVDVISFSIGGPLEFEGTMHVVANGIPFVCSAGNDGPIAQTVENPSPWLLTVAATTMDRSFPVVITLGNNDTFVAQSFVFQQNAGHFREIQLLRRQHGKIAFCFQTTFNPAPDYYSISRKVSANGGKGVILPQYDTDILLSDILLTLDIPFVPVDYEIAYRIFKYITENDGIPKAKISLTRTTIGGLAGVVSVREDHIHRMHTSRSWDFLGIDYKEPNGLLAKARYGDGIIIGVIDTGFYDHWTVQNKIEQIYGLDRRRNYIRLLRSALASLLPVAALGVPSSGGSARRPFWWRRLLALVLLSPSAAHPLSWRRPSSLLVPPLLSCAKSLQSCALSRQRITLESPSFDDTGYGPPPSKWKGICQVGPSFSGCNRKIIGARWYADDVANATLEKEILSPRDVNGHGTHTASTAGGNIVHNVSILGLADGTVRGGAPRARLAIYKACWDKGGCSDAGMLKAMDDAIHDGVDVISFSIGGPLEFEGTMHVVANGIPFVCSAGNDGPIAQTVENPSPWLLTVAATTMDRSFPVVITLGNNDTFVAQSFVFQQNAGHFREIQLYGGNICDVDQIDNKVKGKIAFCFQTTFNPAPGYYSISRKVSANGGKGVILPQYDTDILLSDILLTLDIPFVPVDYEIAYRIFKYITENDGIPKAKISLTRTTIGGAISAPKVAAFSSRGPSSIYPGVLKPDIAAPGVSILAAAPNTAFYGGLRYHFDSGTSMSCPHVTGIVVLLKSLHPEWSPAALKSAIMTTALTLDNNGMPIQANGNIPKMADPFDYGAGFVNPTKAADPGLVYDISASDYRKFFKCVGGFGRDDNCTMAKGSLADLNLPSIAIPNLRTIQTAVRTVTNVGQDDAVYKASLQPPAGVEMSIEPPVLVFSRKKRVQSFKVTFKATRKLQGDYTFGSLSWHDGGSHWVRIPIAARIVIEEIYSKIS</sequence>
<feature type="domain" description="Peptidase S8/S53" evidence="8">
    <location>
        <begin position="149"/>
        <end position="414"/>
    </location>
</feature>
<feature type="domain" description="Peptidase S8/S53" evidence="8">
    <location>
        <begin position="584"/>
        <end position="1114"/>
    </location>
</feature>
<dbReference type="CDD" id="cd02120">
    <property type="entry name" value="PA_subtilisin_like"/>
    <property type="match status" value="2"/>
</dbReference>
<keyword evidence="5 6" id="KW-0720">Serine protease</keyword>
<dbReference type="Pfam" id="PF05922">
    <property type="entry name" value="Inhibitor_I9"/>
    <property type="match status" value="1"/>
</dbReference>
<feature type="signal peptide" evidence="7">
    <location>
        <begin position="1"/>
        <end position="35"/>
    </location>
</feature>
<dbReference type="PROSITE" id="PS00138">
    <property type="entry name" value="SUBTILASE_SER"/>
    <property type="match status" value="1"/>
</dbReference>
<dbReference type="InterPro" id="IPR034197">
    <property type="entry name" value="Peptidases_S8_3"/>
</dbReference>
<dbReference type="InterPro" id="IPR041469">
    <property type="entry name" value="Subtilisin-like_FN3"/>
</dbReference>
<dbReference type="InterPro" id="IPR000209">
    <property type="entry name" value="Peptidase_S8/S53_dom"/>
</dbReference>
<dbReference type="EMBL" id="JAAALK010000288">
    <property type="protein sequence ID" value="KAG8053292.1"/>
    <property type="molecule type" value="Genomic_DNA"/>
</dbReference>
<keyword evidence="12" id="KW-1185">Reference proteome</keyword>
<reference evidence="11" key="2">
    <citation type="submission" date="2021-02" db="EMBL/GenBank/DDBJ databases">
        <authorList>
            <person name="Kimball J.A."/>
            <person name="Haas M.W."/>
            <person name="Macchietto M."/>
            <person name="Kono T."/>
            <person name="Duquette J."/>
            <person name="Shao M."/>
        </authorList>
    </citation>
    <scope>NUCLEOTIDE SEQUENCE</scope>
    <source>
        <tissue evidence="11">Fresh leaf tissue</tissue>
    </source>
</reference>
<dbReference type="CDD" id="cd04852">
    <property type="entry name" value="Peptidases_S8_3"/>
    <property type="match status" value="2"/>
</dbReference>
<dbReference type="OrthoDB" id="206201at2759"/>
<feature type="domain" description="Subtilisin-like protease fibronectin type-III" evidence="10">
    <location>
        <begin position="1183"/>
        <end position="1278"/>
    </location>
</feature>
<evidence type="ECO:0000256" key="3">
    <source>
        <dbReference type="ARBA" id="ARBA00022729"/>
    </source>
</evidence>
<dbReference type="InterPro" id="IPR023828">
    <property type="entry name" value="Peptidase_S8_Ser-AS"/>
</dbReference>
<feature type="active site" description="Charge relay system" evidence="6">
    <location>
        <position position="1076"/>
    </location>
</feature>
<reference evidence="11" key="1">
    <citation type="journal article" date="2021" name="bioRxiv">
        <title>Whole Genome Assembly and Annotation of Northern Wild Rice, Zizania palustris L., Supports a Whole Genome Duplication in the Zizania Genus.</title>
        <authorList>
            <person name="Haas M."/>
            <person name="Kono T."/>
            <person name="Macchietto M."/>
            <person name="Millas R."/>
            <person name="McGilp L."/>
            <person name="Shao M."/>
            <person name="Duquette J."/>
            <person name="Hirsch C.N."/>
            <person name="Kimball J."/>
        </authorList>
    </citation>
    <scope>NUCLEOTIDE SEQUENCE</scope>
    <source>
        <tissue evidence="11">Fresh leaf tissue</tissue>
    </source>
</reference>
<comment type="caution">
    <text evidence="11">The sequence shown here is derived from an EMBL/GenBank/DDBJ whole genome shotgun (WGS) entry which is preliminary data.</text>
</comment>
<evidence type="ECO:0000313" key="11">
    <source>
        <dbReference type="EMBL" id="KAG8053292.1"/>
    </source>
</evidence>
<evidence type="ECO:0000259" key="10">
    <source>
        <dbReference type="Pfam" id="PF17766"/>
    </source>
</evidence>
<dbReference type="Proteomes" id="UP000729402">
    <property type="component" value="Unassembled WGS sequence"/>
</dbReference>
<evidence type="ECO:0000256" key="6">
    <source>
        <dbReference type="PROSITE-ProRule" id="PRU01240"/>
    </source>
</evidence>
<gene>
    <name evidence="11" type="ORF">GUJ93_ZPchr0001g32154</name>
</gene>
<dbReference type="PROSITE" id="PS51892">
    <property type="entry name" value="SUBTILASE"/>
    <property type="match status" value="1"/>
</dbReference>
<comment type="similarity">
    <text evidence="1 6">Belongs to the peptidase S8 family.</text>
</comment>
<organism evidence="11 12">
    <name type="scientific">Zizania palustris</name>
    <name type="common">Northern wild rice</name>
    <dbReference type="NCBI Taxonomy" id="103762"/>
    <lineage>
        <taxon>Eukaryota</taxon>
        <taxon>Viridiplantae</taxon>
        <taxon>Streptophyta</taxon>
        <taxon>Embryophyta</taxon>
        <taxon>Tracheophyta</taxon>
        <taxon>Spermatophyta</taxon>
        <taxon>Magnoliopsida</taxon>
        <taxon>Liliopsida</taxon>
        <taxon>Poales</taxon>
        <taxon>Poaceae</taxon>
        <taxon>BOP clade</taxon>
        <taxon>Oryzoideae</taxon>
        <taxon>Oryzeae</taxon>
        <taxon>Zizaniinae</taxon>
        <taxon>Zizania</taxon>
    </lineage>
</organism>
<dbReference type="InterPro" id="IPR010259">
    <property type="entry name" value="S8pro/Inhibitor_I9"/>
</dbReference>
<feature type="domain" description="Inhibitor I9" evidence="9">
    <location>
        <begin position="46"/>
        <end position="124"/>
    </location>
</feature>
<protein>
    <recommendedName>
        <fullName evidence="13">Subtilisin-like protease</fullName>
    </recommendedName>
</protein>
<name>A0A8J5RPN4_ZIZPA</name>
<dbReference type="GO" id="GO:0004252">
    <property type="term" value="F:serine-type endopeptidase activity"/>
    <property type="evidence" value="ECO:0007669"/>
    <property type="project" value="UniProtKB-UniRule"/>
</dbReference>
<evidence type="ECO:0000259" key="9">
    <source>
        <dbReference type="Pfam" id="PF05922"/>
    </source>
</evidence>
<dbReference type="InterPro" id="IPR045051">
    <property type="entry name" value="SBT"/>
</dbReference>
<evidence type="ECO:0000313" key="12">
    <source>
        <dbReference type="Proteomes" id="UP000729402"/>
    </source>
</evidence>
<proteinExistence type="inferred from homology"/>
<evidence type="ECO:0008006" key="13">
    <source>
        <dbReference type="Google" id="ProtNLM"/>
    </source>
</evidence>
<feature type="active site" description="Charge relay system" evidence="6">
    <location>
        <position position="761"/>
    </location>
</feature>
<feature type="chain" id="PRO_5035230768" description="Subtilisin-like protease" evidence="7">
    <location>
        <begin position="36"/>
        <end position="1291"/>
    </location>
</feature>
<evidence type="ECO:0000256" key="1">
    <source>
        <dbReference type="ARBA" id="ARBA00011073"/>
    </source>
</evidence>
<dbReference type="Pfam" id="PF00082">
    <property type="entry name" value="Peptidase_S8"/>
    <property type="match status" value="2"/>
</dbReference>
<dbReference type="PANTHER" id="PTHR10795">
    <property type="entry name" value="PROPROTEIN CONVERTASE SUBTILISIN/KEXIN"/>
    <property type="match status" value="1"/>
</dbReference>